<feature type="non-terminal residue" evidence="1">
    <location>
        <position position="216"/>
    </location>
</feature>
<proteinExistence type="predicted"/>
<reference evidence="1" key="1">
    <citation type="journal article" date="2020" name="New Phytol.">
        <title>Comparative genomics reveals dynamic genome evolution in host specialist ectomycorrhizal fungi.</title>
        <authorList>
            <person name="Lofgren L.A."/>
            <person name="Nguyen N.H."/>
            <person name="Vilgalys R."/>
            <person name="Ruytinx J."/>
            <person name="Liao H.L."/>
            <person name="Branco S."/>
            <person name="Kuo A."/>
            <person name="LaButti K."/>
            <person name="Lipzen A."/>
            <person name="Andreopoulos W."/>
            <person name="Pangilinan J."/>
            <person name="Riley R."/>
            <person name="Hundley H."/>
            <person name="Na H."/>
            <person name="Barry K."/>
            <person name="Grigoriev I.V."/>
            <person name="Stajich J.E."/>
            <person name="Kennedy P.G."/>
        </authorList>
    </citation>
    <scope>NUCLEOTIDE SEQUENCE</scope>
    <source>
        <strain evidence="1">FC203</strain>
    </source>
</reference>
<name>A0AAD4EIA8_9AGAM</name>
<evidence type="ECO:0000313" key="2">
    <source>
        <dbReference type="Proteomes" id="UP001195769"/>
    </source>
</evidence>
<accession>A0AAD4EIA8</accession>
<comment type="caution">
    <text evidence="1">The sequence shown here is derived from an EMBL/GenBank/DDBJ whole genome shotgun (WGS) entry which is preliminary data.</text>
</comment>
<dbReference type="InterPro" id="IPR040521">
    <property type="entry name" value="KDZ"/>
</dbReference>
<organism evidence="1 2">
    <name type="scientific">Suillus fuscotomentosus</name>
    <dbReference type="NCBI Taxonomy" id="1912939"/>
    <lineage>
        <taxon>Eukaryota</taxon>
        <taxon>Fungi</taxon>
        <taxon>Dikarya</taxon>
        <taxon>Basidiomycota</taxon>
        <taxon>Agaricomycotina</taxon>
        <taxon>Agaricomycetes</taxon>
        <taxon>Agaricomycetidae</taxon>
        <taxon>Boletales</taxon>
        <taxon>Suillineae</taxon>
        <taxon>Suillaceae</taxon>
        <taxon>Suillus</taxon>
    </lineage>
</organism>
<gene>
    <name evidence="1" type="ORF">F5891DRAFT_902985</name>
</gene>
<dbReference type="AlphaFoldDB" id="A0AAD4EIA8"/>
<sequence>LALFCPACPQPGINVLLSEDESLDEDPSWKYTRSFVMDGNFKAEHLHPIKPFDEVWLSDGLGFMVGKDRYKMHLAEAADTVEKSSCNNHRAVNQANAARHKLESTGIGGVACARHGCFVPHSMVDFQKGERQATSTIPHSQVNHGQMNMDYALCEASRHNMEGITRAVTFYDINCQYNKHFRVQVDRSRFLEMAPQLTIIPGIGLWHVHGHQDSCY</sequence>
<dbReference type="Proteomes" id="UP001195769">
    <property type="component" value="Unassembled WGS sequence"/>
</dbReference>
<keyword evidence="2" id="KW-1185">Reference proteome</keyword>
<feature type="non-terminal residue" evidence="1">
    <location>
        <position position="1"/>
    </location>
</feature>
<dbReference type="RefSeq" id="XP_041232304.1">
    <property type="nucleotide sequence ID" value="XM_041373495.1"/>
</dbReference>
<evidence type="ECO:0008006" key="3">
    <source>
        <dbReference type="Google" id="ProtNLM"/>
    </source>
</evidence>
<evidence type="ECO:0000313" key="1">
    <source>
        <dbReference type="EMBL" id="KAG1906729.1"/>
    </source>
</evidence>
<dbReference type="Pfam" id="PF18758">
    <property type="entry name" value="KDZ"/>
    <property type="match status" value="1"/>
</dbReference>
<protein>
    <recommendedName>
        <fullName evidence="3">CxC2-like cysteine cluster KDZ transposase-associated domain-containing protein</fullName>
    </recommendedName>
</protein>
<dbReference type="EMBL" id="JABBWK010000004">
    <property type="protein sequence ID" value="KAG1906729.1"/>
    <property type="molecule type" value="Genomic_DNA"/>
</dbReference>
<dbReference type="GeneID" id="64667793"/>